<dbReference type="GeneID" id="84229488"/>
<evidence type="ECO:0000313" key="1">
    <source>
        <dbReference type="EMBL" id="WMW23203.1"/>
    </source>
</evidence>
<protein>
    <submittedName>
        <fullName evidence="1">SRPBCC domain-containing protein</fullName>
    </submittedName>
</protein>
<accession>A0AA51UHA0</accession>
<dbReference type="PANTHER" id="PTHR36166">
    <property type="entry name" value="CHROMOSOME 9, WHOLE GENOME SHOTGUN SEQUENCE"/>
    <property type="match status" value="1"/>
</dbReference>
<gene>
    <name evidence="1" type="ORF">RE476_05065</name>
</gene>
<dbReference type="InterPro" id="IPR019587">
    <property type="entry name" value="Polyketide_cyclase/dehydratase"/>
</dbReference>
<dbReference type="InterPro" id="IPR023393">
    <property type="entry name" value="START-like_dom_sf"/>
</dbReference>
<proteinExistence type="predicted"/>
<dbReference type="RefSeq" id="WP_309309319.1">
    <property type="nucleotide sequence ID" value="NZ_CP133594.1"/>
</dbReference>
<sequence length="144" mass="16939">MHKICTDIIIEAPINEVWDLLTDFESFDKWNPFITRIKGELEPGSRLDVYMQPPGMKGVNFNPVITKVEPVHEYRWIGNLWVKGIFDGEHVFRIEELENSRTRFIQCERFRGILAPLILSLIGERTRQGFESMNNNLKKECEKE</sequence>
<reference evidence="1" key="1">
    <citation type="submission" date="2023-08" db="EMBL/GenBank/DDBJ databases">
        <title>Methanolobus mangrovi sp. nov. and Methanolobus sediminis sp. nov, two novel methylotrophic methanogens isolated from mangrove sediments in China.</title>
        <authorList>
            <person name="Zhou J."/>
        </authorList>
    </citation>
    <scope>NUCLEOTIDE SEQUENCE</scope>
    <source>
        <strain evidence="1">FTZ2</strain>
    </source>
</reference>
<dbReference type="PANTHER" id="PTHR36166:SF1">
    <property type="entry name" value="SRPBCC DOMAIN-CONTAINING PROTEIN"/>
    <property type="match status" value="1"/>
</dbReference>
<dbReference type="Gene3D" id="3.30.530.20">
    <property type="match status" value="1"/>
</dbReference>
<organism evidence="1 2">
    <name type="scientific">Methanolobus mangrovi</name>
    <dbReference type="NCBI Taxonomy" id="3072977"/>
    <lineage>
        <taxon>Archaea</taxon>
        <taxon>Methanobacteriati</taxon>
        <taxon>Methanobacteriota</taxon>
        <taxon>Stenosarchaea group</taxon>
        <taxon>Methanomicrobia</taxon>
        <taxon>Methanosarcinales</taxon>
        <taxon>Methanosarcinaceae</taxon>
        <taxon>Methanolobus</taxon>
    </lineage>
</organism>
<dbReference type="SUPFAM" id="SSF55961">
    <property type="entry name" value="Bet v1-like"/>
    <property type="match status" value="1"/>
</dbReference>
<dbReference type="KEGG" id="mmav:RE476_05065"/>
<dbReference type="Proteomes" id="UP001183006">
    <property type="component" value="Chromosome"/>
</dbReference>
<dbReference type="AlphaFoldDB" id="A0AA51UHA0"/>
<dbReference type="Pfam" id="PF10604">
    <property type="entry name" value="Polyketide_cyc2"/>
    <property type="match status" value="1"/>
</dbReference>
<dbReference type="EMBL" id="CP133594">
    <property type="protein sequence ID" value="WMW23203.1"/>
    <property type="molecule type" value="Genomic_DNA"/>
</dbReference>
<evidence type="ECO:0000313" key="2">
    <source>
        <dbReference type="Proteomes" id="UP001183006"/>
    </source>
</evidence>
<dbReference type="CDD" id="cd07822">
    <property type="entry name" value="SRPBCC_4"/>
    <property type="match status" value="1"/>
</dbReference>
<name>A0AA51UHA0_9EURY</name>
<keyword evidence="2" id="KW-1185">Reference proteome</keyword>